<evidence type="ECO:0000256" key="6">
    <source>
        <dbReference type="ARBA" id="ARBA00022692"/>
    </source>
</evidence>
<keyword evidence="5" id="KW-0808">Transferase</keyword>
<dbReference type="Proteomes" id="UP001595733">
    <property type="component" value="Unassembled WGS sequence"/>
</dbReference>
<feature type="transmembrane region" description="Helical" evidence="11">
    <location>
        <begin position="68"/>
        <end position="96"/>
    </location>
</feature>
<dbReference type="SUPFAM" id="SSF55874">
    <property type="entry name" value="ATPase domain of HSP90 chaperone/DNA topoisomerase II/histidine kinase"/>
    <property type="match status" value="1"/>
</dbReference>
<evidence type="ECO:0000256" key="5">
    <source>
        <dbReference type="ARBA" id="ARBA00022679"/>
    </source>
</evidence>
<name>A0ABV8UT73_9BACL</name>
<feature type="transmembrane region" description="Helical" evidence="11">
    <location>
        <begin position="37"/>
        <end position="56"/>
    </location>
</feature>
<dbReference type="EMBL" id="JBHSEF010000009">
    <property type="protein sequence ID" value="MFC4353997.1"/>
    <property type="molecule type" value="Genomic_DNA"/>
</dbReference>
<comment type="caution">
    <text evidence="13">The sequence shown here is derived from an EMBL/GenBank/DDBJ whole genome shotgun (WGS) entry which is preliminary data.</text>
</comment>
<evidence type="ECO:0000256" key="8">
    <source>
        <dbReference type="ARBA" id="ARBA00022989"/>
    </source>
</evidence>
<keyword evidence="14" id="KW-1185">Reference proteome</keyword>
<dbReference type="InterPro" id="IPR029016">
    <property type="entry name" value="GAF-like_dom_sf"/>
</dbReference>
<evidence type="ECO:0000313" key="13">
    <source>
        <dbReference type="EMBL" id="MFC4353997.1"/>
    </source>
</evidence>
<reference evidence="14" key="1">
    <citation type="journal article" date="2019" name="Int. J. Syst. Evol. Microbiol.">
        <title>The Global Catalogue of Microorganisms (GCM) 10K type strain sequencing project: providing services to taxonomists for standard genome sequencing and annotation.</title>
        <authorList>
            <consortium name="The Broad Institute Genomics Platform"/>
            <consortium name="The Broad Institute Genome Sequencing Center for Infectious Disease"/>
            <person name="Wu L."/>
            <person name="Ma J."/>
        </authorList>
    </citation>
    <scope>NUCLEOTIDE SEQUENCE [LARGE SCALE GENOMIC DNA]</scope>
    <source>
        <strain evidence="14">CCUG 50353</strain>
    </source>
</reference>
<evidence type="ECO:0000256" key="10">
    <source>
        <dbReference type="ARBA" id="ARBA00023136"/>
    </source>
</evidence>
<dbReference type="InterPro" id="IPR011712">
    <property type="entry name" value="Sig_transdc_His_kin_sub3_dim/P"/>
</dbReference>
<evidence type="ECO:0000256" key="7">
    <source>
        <dbReference type="ARBA" id="ARBA00022777"/>
    </source>
</evidence>
<dbReference type="InterPro" id="IPR003594">
    <property type="entry name" value="HATPase_dom"/>
</dbReference>
<keyword evidence="8 11" id="KW-1133">Transmembrane helix</keyword>
<keyword evidence="6 11" id="KW-0812">Transmembrane</keyword>
<evidence type="ECO:0000256" key="9">
    <source>
        <dbReference type="ARBA" id="ARBA00023012"/>
    </source>
</evidence>
<dbReference type="Pfam" id="PF13185">
    <property type="entry name" value="GAF_2"/>
    <property type="match status" value="1"/>
</dbReference>
<accession>A0ABV8UT73</accession>
<evidence type="ECO:0000256" key="11">
    <source>
        <dbReference type="SAM" id="Phobius"/>
    </source>
</evidence>
<evidence type="ECO:0000313" key="14">
    <source>
        <dbReference type="Proteomes" id="UP001595733"/>
    </source>
</evidence>
<dbReference type="PANTHER" id="PTHR24421">
    <property type="entry name" value="NITRATE/NITRITE SENSOR PROTEIN NARX-RELATED"/>
    <property type="match status" value="1"/>
</dbReference>
<sequence length="615" mass="69614">MAAELREKWATYYMSSITLFGGCILFWSIFQLKPISNLWILTLLFALLVVSEYYPMPVWRGFTAISFPILYVSFLLFDFTVTAVMYAIAVCFVNIVQHRPLRIVLFNPAQLTISLFVSMQCLRWLDGWIQSLSMSDAGQGIVQFTLMQVVFFIINNLIVDIVLVLRPQPYTVQAWVSKTLTELSAIFISLIYGGMLYVLGSQNRGDVDVIAYFFFFSPLVGFALLSSVIVRLGAEKRRMKALFRITSQLNQLVPGKFQLTQLKKPFQDFIQADSFMLLIKEGKQWKVQLSQAVDEPEAIDTDPAVNAMLSKQEHLIIRDTRATNVVKTDLLPPDLRNHAYFPLCVEDEVLGLLMVGRNRSNSFTDEDVQSIATLTNQLAIALKSSQLVKEKEKRVLLEERNRIARDIHDGIAQTLAGVVMKLETAERRMHTQPEITSSLIDTSIIQLRQGLKNVRESIYALRPDPTERVGLTGAVAAKLDAIRSEEPFDLTFDVKGHERELPAELEKEMYAIFHEGLQNVKKHAQAKTISVSLDYQDQQVVLRITDDGKGFSLYEALVEKRKLSHFGILQLHQSAEKMGATLHINSEPGEGTDITLTVSDVPEEAIIDDTFDYSR</sequence>
<organism evidence="13 14">
    <name type="scientific">Chryseomicrobium palamuruense</name>
    <dbReference type="NCBI Taxonomy" id="682973"/>
    <lineage>
        <taxon>Bacteria</taxon>
        <taxon>Bacillati</taxon>
        <taxon>Bacillota</taxon>
        <taxon>Bacilli</taxon>
        <taxon>Bacillales</taxon>
        <taxon>Caryophanaceae</taxon>
        <taxon>Chryseomicrobium</taxon>
    </lineage>
</organism>
<dbReference type="SMART" id="SM00065">
    <property type="entry name" value="GAF"/>
    <property type="match status" value="1"/>
</dbReference>
<keyword evidence="7 13" id="KW-0418">Kinase</keyword>
<dbReference type="PROSITE" id="PS51257">
    <property type="entry name" value="PROKAR_LIPOPROTEIN"/>
    <property type="match status" value="1"/>
</dbReference>
<keyword evidence="9" id="KW-0902">Two-component regulatory system</keyword>
<dbReference type="InterPro" id="IPR036890">
    <property type="entry name" value="HATPase_C_sf"/>
</dbReference>
<evidence type="ECO:0000256" key="4">
    <source>
        <dbReference type="ARBA" id="ARBA00022475"/>
    </source>
</evidence>
<dbReference type="PANTHER" id="PTHR24421:SF37">
    <property type="entry name" value="SENSOR HISTIDINE KINASE NARS"/>
    <property type="match status" value="1"/>
</dbReference>
<feature type="transmembrane region" description="Helical" evidence="11">
    <location>
        <begin position="103"/>
        <end position="125"/>
    </location>
</feature>
<feature type="transmembrane region" description="Helical" evidence="11">
    <location>
        <begin position="145"/>
        <end position="167"/>
    </location>
</feature>
<keyword evidence="4" id="KW-1003">Cell membrane</keyword>
<dbReference type="CDD" id="cd16917">
    <property type="entry name" value="HATPase_UhpB-NarQ-NarX-like"/>
    <property type="match status" value="1"/>
</dbReference>
<keyword evidence="10 11" id="KW-0472">Membrane</keyword>
<dbReference type="Pfam" id="PF07730">
    <property type="entry name" value="HisKA_3"/>
    <property type="match status" value="1"/>
</dbReference>
<dbReference type="Gene3D" id="1.20.5.1930">
    <property type="match status" value="1"/>
</dbReference>
<evidence type="ECO:0000256" key="3">
    <source>
        <dbReference type="ARBA" id="ARBA00012438"/>
    </source>
</evidence>
<dbReference type="RefSeq" id="WP_378139944.1">
    <property type="nucleotide sequence ID" value="NZ_JBHSEF010000009.1"/>
</dbReference>
<comment type="catalytic activity">
    <reaction evidence="1">
        <text>ATP + protein L-histidine = ADP + protein N-phospho-L-histidine.</text>
        <dbReference type="EC" id="2.7.13.3"/>
    </reaction>
</comment>
<proteinExistence type="predicted"/>
<feature type="domain" description="GAF" evidence="12">
    <location>
        <begin position="238"/>
        <end position="392"/>
    </location>
</feature>
<dbReference type="InterPro" id="IPR003018">
    <property type="entry name" value="GAF"/>
</dbReference>
<evidence type="ECO:0000259" key="12">
    <source>
        <dbReference type="SMART" id="SM00065"/>
    </source>
</evidence>
<gene>
    <name evidence="13" type="ORF">ACFO0S_02805</name>
</gene>
<dbReference type="Gene3D" id="3.30.565.10">
    <property type="entry name" value="Histidine kinase-like ATPase, C-terminal domain"/>
    <property type="match status" value="1"/>
</dbReference>
<feature type="transmembrane region" description="Helical" evidence="11">
    <location>
        <begin position="12"/>
        <end position="30"/>
    </location>
</feature>
<dbReference type="Pfam" id="PF02518">
    <property type="entry name" value="HATPase_c"/>
    <property type="match status" value="1"/>
</dbReference>
<evidence type="ECO:0000256" key="2">
    <source>
        <dbReference type="ARBA" id="ARBA00004651"/>
    </source>
</evidence>
<dbReference type="GO" id="GO:0016301">
    <property type="term" value="F:kinase activity"/>
    <property type="evidence" value="ECO:0007669"/>
    <property type="project" value="UniProtKB-KW"/>
</dbReference>
<dbReference type="EC" id="2.7.13.3" evidence="3"/>
<dbReference type="InterPro" id="IPR050482">
    <property type="entry name" value="Sensor_HK_TwoCompSys"/>
</dbReference>
<dbReference type="SUPFAM" id="SSF55781">
    <property type="entry name" value="GAF domain-like"/>
    <property type="match status" value="1"/>
</dbReference>
<dbReference type="Gene3D" id="3.30.450.40">
    <property type="match status" value="1"/>
</dbReference>
<comment type="subcellular location">
    <subcellularLocation>
        <location evidence="2">Cell membrane</location>
        <topology evidence="2">Multi-pass membrane protein</topology>
    </subcellularLocation>
</comment>
<evidence type="ECO:0000256" key="1">
    <source>
        <dbReference type="ARBA" id="ARBA00000085"/>
    </source>
</evidence>
<feature type="transmembrane region" description="Helical" evidence="11">
    <location>
        <begin position="210"/>
        <end position="234"/>
    </location>
</feature>
<feature type="transmembrane region" description="Helical" evidence="11">
    <location>
        <begin position="179"/>
        <end position="198"/>
    </location>
</feature>
<protein>
    <recommendedName>
        <fullName evidence="3">histidine kinase</fullName>
        <ecNumber evidence="3">2.7.13.3</ecNumber>
    </recommendedName>
</protein>